<feature type="transmembrane region" description="Helical" evidence="1">
    <location>
        <begin position="164"/>
        <end position="185"/>
    </location>
</feature>
<keyword evidence="1" id="KW-0472">Membrane</keyword>
<sequence length="229" mass="26939">METTTTRIMDLPIQPIQPEKNTPKIPDGVPTNYVPINNHPNPYGVQNTQHTMDHPEMTQSPNNQHIENMHVRPDPPGAQYLDEEQQNAIIASQSQQRLPSRDIPMDTTQYSNDEQIHTNYVPKSILKKDYVRDEYDISEREIQNQERAKKQQSRFETMIHEFQVPIILSLLYFLFQLPIVNAQIFKKFSFLSIYDADGNFNIYGLGFKSMLFGSIYYMFMNFFYFLMEI</sequence>
<dbReference type="AlphaFoldDB" id="A0A6C0IV08"/>
<protein>
    <submittedName>
        <fullName evidence="2">Uncharacterized protein</fullName>
    </submittedName>
</protein>
<name>A0A6C0IV08_9ZZZZ</name>
<evidence type="ECO:0000313" key="2">
    <source>
        <dbReference type="EMBL" id="QHT95403.1"/>
    </source>
</evidence>
<keyword evidence="1" id="KW-0812">Transmembrane</keyword>
<organism evidence="2">
    <name type="scientific">viral metagenome</name>
    <dbReference type="NCBI Taxonomy" id="1070528"/>
    <lineage>
        <taxon>unclassified sequences</taxon>
        <taxon>metagenomes</taxon>
        <taxon>organismal metagenomes</taxon>
    </lineage>
</organism>
<feature type="transmembrane region" description="Helical" evidence="1">
    <location>
        <begin position="205"/>
        <end position="226"/>
    </location>
</feature>
<evidence type="ECO:0000256" key="1">
    <source>
        <dbReference type="SAM" id="Phobius"/>
    </source>
</evidence>
<accession>A0A6C0IV08</accession>
<keyword evidence="1" id="KW-1133">Transmembrane helix</keyword>
<proteinExistence type="predicted"/>
<reference evidence="2" key="1">
    <citation type="journal article" date="2020" name="Nature">
        <title>Giant virus diversity and host interactions through global metagenomics.</title>
        <authorList>
            <person name="Schulz F."/>
            <person name="Roux S."/>
            <person name="Paez-Espino D."/>
            <person name="Jungbluth S."/>
            <person name="Walsh D.A."/>
            <person name="Denef V.J."/>
            <person name="McMahon K.D."/>
            <person name="Konstantinidis K.T."/>
            <person name="Eloe-Fadrosh E.A."/>
            <person name="Kyrpides N.C."/>
            <person name="Woyke T."/>
        </authorList>
    </citation>
    <scope>NUCLEOTIDE SEQUENCE</scope>
    <source>
        <strain evidence="2">GVMAG-M-3300024261-8</strain>
    </source>
</reference>
<dbReference type="EMBL" id="MN740240">
    <property type="protein sequence ID" value="QHT95403.1"/>
    <property type="molecule type" value="Genomic_DNA"/>
</dbReference>